<dbReference type="InterPro" id="IPR017871">
    <property type="entry name" value="ABC_transporter-like_CS"/>
</dbReference>
<dbReference type="GO" id="GO:0034040">
    <property type="term" value="F:ATPase-coupled lipid transmembrane transporter activity"/>
    <property type="evidence" value="ECO:0007669"/>
    <property type="project" value="InterPro"/>
</dbReference>
<keyword evidence="7" id="KW-1278">Translocase</keyword>
<dbReference type="Proteomes" id="UP000885706">
    <property type="component" value="Unassembled WGS sequence"/>
</dbReference>
<gene>
    <name evidence="14" type="primary">msbA</name>
    <name evidence="14" type="ORF">ENF30_01515</name>
</gene>
<evidence type="ECO:0000259" key="13">
    <source>
        <dbReference type="PROSITE" id="PS50929"/>
    </source>
</evidence>
<evidence type="ECO:0000256" key="5">
    <source>
        <dbReference type="ARBA" id="ARBA00022741"/>
    </source>
</evidence>
<organism evidence="14">
    <name type="scientific">Desulfofervidus auxilii</name>
    <dbReference type="NCBI Taxonomy" id="1621989"/>
    <lineage>
        <taxon>Bacteria</taxon>
        <taxon>Pseudomonadati</taxon>
        <taxon>Thermodesulfobacteriota</taxon>
        <taxon>Candidatus Desulfofervidia</taxon>
        <taxon>Candidatus Desulfofervidales</taxon>
        <taxon>Candidatus Desulfofervidaceae</taxon>
        <taxon>Candidatus Desulfofervidus</taxon>
    </lineage>
</organism>
<feature type="domain" description="ABC transporter" evidence="12">
    <location>
        <begin position="335"/>
        <end position="570"/>
    </location>
</feature>
<keyword evidence="8 11" id="KW-1133">Transmembrane helix</keyword>
<dbReference type="PROSITE" id="PS00211">
    <property type="entry name" value="ABC_TRANSPORTER_1"/>
    <property type="match status" value="1"/>
</dbReference>
<dbReference type="SMART" id="SM00382">
    <property type="entry name" value="AAA"/>
    <property type="match status" value="1"/>
</dbReference>
<dbReference type="FunFam" id="3.40.50.300:FF:000218">
    <property type="entry name" value="Multidrug ABC transporter ATP-binding protein"/>
    <property type="match status" value="1"/>
</dbReference>
<evidence type="ECO:0000256" key="4">
    <source>
        <dbReference type="ARBA" id="ARBA00022692"/>
    </source>
</evidence>
<dbReference type="InterPro" id="IPR003439">
    <property type="entry name" value="ABC_transporter-like_ATP-bd"/>
</dbReference>
<dbReference type="Gene3D" id="1.20.1560.10">
    <property type="entry name" value="ABC transporter type 1, transmembrane domain"/>
    <property type="match status" value="1"/>
</dbReference>
<evidence type="ECO:0000256" key="6">
    <source>
        <dbReference type="ARBA" id="ARBA00022840"/>
    </source>
</evidence>
<keyword evidence="4 11" id="KW-0812">Transmembrane</keyword>
<keyword evidence="9" id="KW-0445">Lipid transport</keyword>
<feature type="transmembrane region" description="Helical" evidence="11">
    <location>
        <begin position="56"/>
        <end position="76"/>
    </location>
</feature>
<dbReference type="GO" id="GO:0005524">
    <property type="term" value="F:ATP binding"/>
    <property type="evidence" value="ECO:0007669"/>
    <property type="project" value="UniProtKB-KW"/>
</dbReference>
<dbReference type="Pfam" id="PF00005">
    <property type="entry name" value="ABC_tran"/>
    <property type="match status" value="1"/>
</dbReference>
<keyword evidence="5" id="KW-0547">Nucleotide-binding</keyword>
<protein>
    <submittedName>
        <fullName evidence="14">Lipid A export permease/ATP-binding protein MsbA</fullName>
    </submittedName>
</protein>
<evidence type="ECO:0000256" key="11">
    <source>
        <dbReference type="SAM" id="Phobius"/>
    </source>
</evidence>
<evidence type="ECO:0000256" key="8">
    <source>
        <dbReference type="ARBA" id="ARBA00022989"/>
    </source>
</evidence>
<evidence type="ECO:0000256" key="1">
    <source>
        <dbReference type="ARBA" id="ARBA00004651"/>
    </source>
</evidence>
<dbReference type="PROSITE" id="PS50929">
    <property type="entry name" value="ABC_TM1F"/>
    <property type="match status" value="1"/>
</dbReference>
<dbReference type="SUPFAM" id="SSF52540">
    <property type="entry name" value="P-loop containing nucleoside triphosphate hydrolases"/>
    <property type="match status" value="1"/>
</dbReference>
<sequence length="575" mass="65080">MTKVYSRLLKWVKPYSLHLLLAMFCMLIVAGATAATAYLVKPVLDKIFFEKKIRMLFILPPLVVLLYAVKGAFWYLQNYLMNYVGQRIVCDMRERLYTHMLQLPLSYFQRHHTGTLMSRILNDVTLIQGAVSGAVTRLLCDSFTIIGLIGVVFYRDFILATITMIVFPLAIMPVMRIGRKIRKISTSSQEEMGELSSLLNETFSGARIVKAFGMEDYEKGRFQAVNNRLFHWYMRAVKMQAITSPLMEFLGSIGIASVIGYGGYRVINGISTPGNFFSFIAGVMMLYRPIKGLSNVYNTVQQGIAAAIRVFEVLDTETERKDEVKKELPCFNDTILYKQVWFKYPGEKEWILKGINLCIKKGQKVALVGPSGAGKTTIVNLLPRFYDINKGKIIIDGHDINEINLRSLRAQIAIVSQDTILFNDTVKNNIRYGRPDATDEEVIAAAKAAYAYDFIKKLPQEFETIIGERGIRLSGGEQQRICIARAILKNAPILILDEATSFLDTESEAMVQKALENLLSNRTALIIAHRLSTIIRADKIAVVNNGHIVEEGKHEELLSKNGFYARLYKIQFREE</sequence>
<dbReference type="InterPro" id="IPR036640">
    <property type="entry name" value="ABC1_TM_sf"/>
</dbReference>
<dbReference type="GO" id="GO:0015421">
    <property type="term" value="F:ABC-type oligopeptide transporter activity"/>
    <property type="evidence" value="ECO:0007669"/>
    <property type="project" value="TreeGrafter"/>
</dbReference>
<dbReference type="InterPro" id="IPR039421">
    <property type="entry name" value="Type_1_exporter"/>
</dbReference>
<accession>A0A7V0IA64</accession>
<evidence type="ECO:0000256" key="9">
    <source>
        <dbReference type="ARBA" id="ARBA00023055"/>
    </source>
</evidence>
<evidence type="ECO:0000313" key="14">
    <source>
        <dbReference type="EMBL" id="HDD35457.1"/>
    </source>
</evidence>
<comment type="subcellular location">
    <subcellularLocation>
        <location evidence="1">Cell membrane</location>
        <topology evidence="1">Multi-pass membrane protein</topology>
    </subcellularLocation>
</comment>
<dbReference type="PANTHER" id="PTHR43394:SF1">
    <property type="entry name" value="ATP-BINDING CASSETTE SUB-FAMILY B MEMBER 10, MITOCHONDRIAL"/>
    <property type="match status" value="1"/>
</dbReference>
<name>A0A7V0IA64_DESA2</name>
<keyword evidence="3" id="KW-1003">Cell membrane</keyword>
<dbReference type="PANTHER" id="PTHR43394">
    <property type="entry name" value="ATP-DEPENDENT PERMEASE MDL1, MITOCHONDRIAL"/>
    <property type="match status" value="1"/>
</dbReference>
<comment type="caution">
    <text evidence="14">The sequence shown here is derived from an EMBL/GenBank/DDBJ whole genome shotgun (WGS) entry which is preliminary data.</text>
</comment>
<dbReference type="CDD" id="cd18552">
    <property type="entry name" value="ABC_6TM_MsbA_like"/>
    <property type="match status" value="1"/>
</dbReference>
<dbReference type="GO" id="GO:0005886">
    <property type="term" value="C:plasma membrane"/>
    <property type="evidence" value="ECO:0007669"/>
    <property type="project" value="UniProtKB-SubCell"/>
</dbReference>
<dbReference type="Gene3D" id="3.40.50.300">
    <property type="entry name" value="P-loop containing nucleotide triphosphate hydrolases"/>
    <property type="match status" value="1"/>
</dbReference>
<dbReference type="InterPro" id="IPR003593">
    <property type="entry name" value="AAA+_ATPase"/>
</dbReference>
<feature type="transmembrane region" description="Helical" evidence="11">
    <location>
        <begin position="20"/>
        <end position="44"/>
    </location>
</feature>
<dbReference type="Pfam" id="PF00664">
    <property type="entry name" value="ABC_membrane"/>
    <property type="match status" value="1"/>
</dbReference>
<dbReference type="PROSITE" id="PS50893">
    <property type="entry name" value="ABC_TRANSPORTER_2"/>
    <property type="match status" value="1"/>
</dbReference>
<keyword evidence="2" id="KW-0813">Transport</keyword>
<evidence type="ECO:0000256" key="7">
    <source>
        <dbReference type="ARBA" id="ARBA00022967"/>
    </source>
</evidence>
<keyword evidence="10 11" id="KW-0472">Membrane</keyword>
<dbReference type="InterPro" id="IPR027417">
    <property type="entry name" value="P-loop_NTPase"/>
</dbReference>
<evidence type="ECO:0000256" key="3">
    <source>
        <dbReference type="ARBA" id="ARBA00022475"/>
    </source>
</evidence>
<keyword evidence="6" id="KW-0067">ATP-binding</keyword>
<evidence type="ECO:0000256" key="10">
    <source>
        <dbReference type="ARBA" id="ARBA00023136"/>
    </source>
</evidence>
<dbReference type="GO" id="GO:0016887">
    <property type="term" value="F:ATP hydrolysis activity"/>
    <property type="evidence" value="ECO:0007669"/>
    <property type="project" value="InterPro"/>
</dbReference>
<dbReference type="InterPro" id="IPR011917">
    <property type="entry name" value="ABC_transpr_lipidA"/>
</dbReference>
<dbReference type="InterPro" id="IPR011527">
    <property type="entry name" value="ABC1_TM_dom"/>
</dbReference>
<evidence type="ECO:0000256" key="2">
    <source>
        <dbReference type="ARBA" id="ARBA00022448"/>
    </source>
</evidence>
<dbReference type="SUPFAM" id="SSF90123">
    <property type="entry name" value="ABC transporter transmembrane region"/>
    <property type="match status" value="1"/>
</dbReference>
<proteinExistence type="predicted"/>
<evidence type="ECO:0000259" key="12">
    <source>
        <dbReference type="PROSITE" id="PS50893"/>
    </source>
</evidence>
<dbReference type="EMBL" id="DQWQ01000070">
    <property type="protein sequence ID" value="HDD35457.1"/>
    <property type="molecule type" value="Genomic_DNA"/>
</dbReference>
<dbReference type="AlphaFoldDB" id="A0A7V0IA64"/>
<feature type="domain" description="ABC transmembrane type-1" evidence="13">
    <location>
        <begin position="20"/>
        <end position="302"/>
    </location>
</feature>
<dbReference type="NCBIfam" id="TIGR02203">
    <property type="entry name" value="MsbA_lipidA"/>
    <property type="match status" value="1"/>
</dbReference>
<reference evidence="14" key="1">
    <citation type="journal article" date="2020" name="mSystems">
        <title>Genome- and Community-Level Interaction Insights into Carbon Utilization and Element Cycling Functions of Hydrothermarchaeota in Hydrothermal Sediment.</title>
        <authorList>
            <person name="Zhou Z."/>
            <person name="Liu Y."/>
            <person name="Xu W."/>
            <person name="Pan J."/>
            <person name="Luo Z.H."/>
            <person name="Li M."/>
        </authorList>
    </citation>
    <scope>NUCLEOTIDE SEQUENCE [LARGE SCALE GENOMIC DNA]</scope>
    <source>
        <strain evidence="14">HyVt-113</strain>
    </source>
</reference>